<accession>A0A6J4NNQ3</accession>
<proteinExistence type="predicted"/>
<evidence type="ECO:0000259" key="1">
    <source>
        <dbReference type="Pfam" id="PF11716"/>
    </source>
</evidence>
<name>A0A6J4NNQ3_9ACTN</name>
<sequence>MARARSNPGEALVEQSQTLLQWLEELPVDEWVQPSVLPGWDVRTLAGHLWQAHTDLLRALSQPTRKRGLPLAELIRRCRSDAGTTAATTRSFAADTEPSALLARLAEAVTSLTTVLQAPPEELPKVVDTANGPASIADHFALGVIELVVHSDDLSRSLPGREPVQLRRQALAINSRTLAALLAAQHPGRSIEVRVPPFAAVQCGIGDPGPTHTRGTPPNVVETDAVTFLRLATGRITWPAATAQGAVHASGLRADLSAALPLL</sequence>
<reference evidence="3" key="1">
    <citation type="submission" date="2020-02" db="EMBL/GenBank/DDBJ databases">
        <authorList>
            <person name="Meier V. D."/>
        </authorList>
    </citation>
    <scope>NUCLEOTIDE SEQUENCE</scope>
    <source>
        <strain evidence="3">AVDCRST_MAG75</strain>
    </source>
</reference>
<evidence type="ECO:0000313" key="3">
    <source>
        <dbReference type="EMBL" id="CAA9393688.1"/>
    </source>
</evidence>
<dbReference type="NCBIfam" id="TIGR03083">
    <property type="entry name" value="maleylpyruvate isomerase family mycothiol-dependent enzyme"/>
    <property type="match status" value="1"/>
</dbReference>
<protein>
    <recommendedName>
        <fullName evidence="4">Mycothiol-dependent maleylpyruvate isomerase metal-binding domain-containing protein</fullName>
    </recommendedName>
</protein>
<dbReference type="SUPFAM" id="SSF109854">
    <property type="entry name" value="DinB/YfiT-like putative metalloenzymes"/>
    <property type="match status" value="1"/>
</dbReference>
<dbReference type="AlphaFoldDB" id="A0A6J4NNQ3"/>
<evidence type="ECO:0008006" key="4">
    <source>
        <dbReference type="Google" id="ProtNLM"/>
    </source>
</evidence>
<feature type="domain" description="Mycothiol-dependent maleylpyruvate isomerase metal-binding" evidence="1">
    <location>
        <begin position="15"/>
        <end position="154"/>
    </location>
</feature>
<dbReference type="Pfam" id="PF11716">
    <property type="entry name" value="MDMPI_N"/>
    <property type="match status" value="1"/>
</dbReference>
<dbReference type="InterPro" id="IPR041629">
    <property type="entry name" value="SCP_3"/>
</dbReference>
<dbReference type="GO" id="GO:0046872">
    <property type="term" value="F:metal ion binding"/>
    <property type="evidence" value="ECO:0007669"/>
    <property type="project" value="InterPro"/>
</dbReference>
<dbReference type="EMBL" id="CADCUO010000101">
    <property type="protein sequence ID" value="CAA9393688.1"/>
    <property type="molecule type" value="Genomic_DNA"/>
</dbReference>
<feature type="domain" description="Bacterial SCP orthologue" evidence="2">
    <location>
        <begin position="168"/>
        <end position="262"/>
    </location>
</feature>
<dbReference type="Gene3D" id="3.30.1050.40">
    <property type="match status" value="1"/>
</dbReference>
<dbReference type="Pfam" id="PF17844">
    <property type="entry name" value="SCP_3"/>
    <property type="match status" value="1"/>
</dbReference>
<organism evidence="3">
    <name type="scientific">uncultured Propionibacteriaceae bacterium</name>
    <dbReference type="NCBI Taxonomy" id="257457"/>
    <lineage>
        <taxon>Bacteria</taxon>
        <taxon>Bacillati</taxon>
        <taxon>Actinomycetota</taxon>
        <taxon>Actinomycetes</taxon>
        <taxon>Propionibacteriales</taxon>
        <taxon>Propionibacteriaceae</taxon>
        <taxon>environmental samples</taxon>
    </lineage>
</organism>
<gene>
    <name evidence="3" type="ORF">AVDCRST_MAG75-1710</name>
</gene>
<dbReference type="InterPro" id="IPR017517">
    <property type="entry name" value="Maleyloyr_isom"/>
</dbReference>
<dbReference type="InterPro" id="IPR034660">
    <property type="entry name" value="DinB/YfiT-like"/>
</dbReference>
<dbReference type="InterPro" id="IPR024344">
    <property type="entry name" value="MDMPI_metal-binding"/>
</dbReference>
<evidence type="ECO:0000259" key="2">
    <source>
        <dbReference type="Pfam" id="PF17844"/>
    </source>
</evidence>